<dbReference type="AlphaFoldDB" id="A0A9P6C1Z7"/>
<dbReference type="Proteomes" id="UP000807342">
    <property type="component" value="Unassembled WGS sequence"/>
</dbReference>
<organism evidence="2 3">
    <name type="scientific">Macrolepiota fuliginosa MF-IS2</name>
    <dbReference type="NCBI Taxonomy" id="1400762"/>
    <lineage>
        <taxon>Eukaryota</taxon>
        <taxon>Fungi</taxon>
        <taxon>Dikarya</taxon>
        <taxon>Basidiomycota</taxon>
        <taxon>Agaricomycotina</taxon>
        <taxon>Agaricomycetes</taxon>
        <taxon>Agaricomycetidae</taxon>
        <taxon>Agaricales</taxon>
        <taxon>Agaricineae</taxon>
        <taxon>Agaricaceae</taxon>
        <taxon>Macrolepiota</taxon>
    </lineage>
</organism>
<protein>
    <submittedName>
        <fullName evidence="2">Uncharacterized protein</fullName>
    </submittedName>
</protein>
<feature type="region of interest" description="Disordered" evidence="1">
    <location>
        <begin position="260"/>
        <end position="284"/>
    </location>
</feature>
<feature type="compositionally biased region" description="Low complexity" evidence="1">
    <location>
        <begin position="82"/>
        <end position="92"/>
    </location>
</feature>
<feature type="compositionally biased region" description="Low complexity" evidence="1">
    <location>
        <begin position="31"/>
        <end position="46"/>
    </location>
</feature>
<evidence type="ECO:0000313" key="2">
    <source>
        <dbReference type="EMBL" id="KAF9445853.1"/>
    </source>
</evidence>
<evidence type="ECO:0000256" key="1">
    <source>
        <dbReference type="SAM" id="MobiDB-lite"/>
    </source>
</evidence>
<dbReference type="EMBL" id="MU151277">
    <property type="protein sequence ID" value="KAF9445853.1"/>
    <property type="molecule type" value="Genomic_DNA"/>
</dbReference>
<comment type="caution">
    <text evidence="2">The sequence shown here is derived from an EMBL/GenBank/DDBJ whole genome shotgun (WGS) entry which is preliminary data.</text>
</comment>
<name>A0A9P6C1Z7_9AGAR</name>
<feature type="compositionally biased region" description="Polar residues" evidence="1">
    <location>
        <begin position="111"/>
        <end position="125"/>
    </location>
</feature>
<dbReference type="OrthoDB" id="3062963at2759"/>
<proteinExistence type="predicted"/>
<feature type="compositionally biased region" description="Acidic residues" evidence="1">
    <location>
        <begin position="58"/>
        <end position="71"/>
    </location>
</feature>
<feature type="compositionally biased region" description="Polar residues" evidence="1">
    <location>
        <begin position="260"/>
        <end position="270"/>
    </location>
</feature>
<evidence type="ECO:0000313" key="3">
    <source>
        <dbReference type="Proteomes" id="UP000807342"/>
    </source>
</evidence>
<reference evidence="2" key="1">
    <citation type="submission" date="2020-11" db="EMBL/GenBank/DDBJ databases">
        <authorList>
            <consortium name="DOE Joint Genome Institute"/>
            <person name="Ahrendt S."/>
            <person name="Riley R."/>
            <person name="Andreopoulos W."/>
            <person name="Labutti K."/>
            <person name="Pangilinan J."/>
            <person name="Ruiz-Duenas F.J."/>
            <person name="Barrasa J.M."/>
            <person name="Sanchez-Garcia M."/>
            <person name="Camarero S."/>
            <person name="Miyauchi S."/>
            <person name="Serrano A."/>
            <person name="Linde D."/>
            <person name="Babiker R."/>
            <person name="Drula E."/>
            <person name="Ayuso-Fernandez I."/>
            <person name="Pacheco R."/>
            <person name="Padilla G."/>
            <person name="Ferreira P."/>
            <person name="Barriuso J."/>
            <person name="Kellner H."/>
            <person name="Castanera R."/>
            <person name="Alfaro M."/>
            <person name="Ramirez L."/>
            <person name="Pisabarro A.G."/>
            <person name="Kuo A."/>
            <person name="Tritt A."/>
            <person name="Lipzen A."/>
            <person name="He G."/>
            <person name="Yan M."/>
            <person name="Ng V."/>
            <person name="Cullen D."/>
            <person name="Martin F."/>
            <person name="Rosso M.-N."/>
            <person name="Henrissat B."/>
            <person name="Hibbett D."/>
            <person name="Martinez A.T."/>
            <person name="Grigoriev I.V."/>
        </authorList>
    </citation>
    <scope>NUCLEOTIDE SEQUENCE</scope>
    <source>
        <strain evidence="2">MF-IS2</strain>
    </source>
</reference>
<keyword evidence="3" id="KW-1185">Reference proteome</keyword>
<accession>A0A9P6C1Z7</accession>
<sequence length="303" mass="31596">MTSTYSAFFSSGLLAPPNLYPKSARSPPSSPGLLPSSPGLITSSPGITRDPSPAPIGDDSDVEDLDIEMDTEGARAPTPTPSSVGGRSRSGSIASTVQQDQKPRLRKRRSSLNVATSPMNAIKSPQRNAGNALHLQQRLPLLPTGSIGRSRSGSLSFLGFGAPPVDGGDAPNVAPQGTSLLGRMRSGSVGGTSITNLFRPRRAARRLATVPAPAPPPTAPLPAIPGESAKHTKSNSLFHNSSIFSNPKAIFSQVASIRQPLSQRTGSSDQPAAMTRPKGRDRAYSCTKGVTVDAAIDEEMKEN</sequence>
<gene>
    <name evidence="2" type="ORF">P691DRAFT_805071</name>
</gene>
<feature type="region of interest" description="Disordered" evidence="1">
    <location>
        <begin position="1"/>
        <end position="125"/>
    </location>
</feature>